<feature type="non-terminal residue" evidence="1">
    <location>
        <position position="1"/>
    </location>
</feature>
<dbReference type="AlphaFoldDB" id="V8PGG5"/>
<gene>
    <name evidence="1" type="ORF">L345_00515</name>
</gene>
<proteinExistence type="predicted"/>
<protein>
    <submittedName>
        <fullName evidence="1">Uncharacterized protein</fullName>
    </submittedName>
</protein>
<dbReference type="Proteomes" id="UP000018936">
    <property type="component" value="Unassembled WGS sequence"/>
</dbReference>
<evidence type="ECO:0000313" key="1">
    <source>
        <dbReference type="EMBL" id="ETE73664.1"/>
    </source>
</evidence>
<evidence type="ECO:0000313" key="2">
    <source>
        <dbReference type="Proteomes" id="UP000018936"/>
    </source>
</evidence>
<comment type="caution">
    <text evidence="1">The sequence shown here is derived from an EMBL/GenBank/DDBJ whole genome shotgun (WGS) entry which is preliminary data.</text>
</comment>
<keyword evidence="2" id="KW-1185">Reference proteome</keyword>
<name>V8PGG5_OPHHA</name>
<accession>V8PGG5</accession>
<sequence>MDEVGTPISFPLKPKDRICIQPYNREPVQAYFPKYCGPLKWKYTKWDSPKILDKLAAIKYIFSATSSKFPFCGLALPPFVCSVLCSKPEAKMNHTRIGLIPASPKHFLKQRMLTTQQIKPGHQALIEIVSALRHRHCSVPNYIDFFFWLIPVASEPKKARQICANIKTAAKKIRHSNKRKQAGLGAVTLKAEILLMGNALEEKVLWNLDLDTRELDGPPKELPTLARPVAIVISPYKPDTGGASRFIVVAMPDEPGKPAFVFAICEQILLKESNCIHLENMRHN</sequence>
<reference evidence="1 2" key="1">
    <citation type="journal article" date="2013" name="Proc. Natl. Acad. Sci. U.S.A.">
        <title>The king cobra genome reveals dynamic gene evolution and adaptation in the snake venom system.</title>
        <authorList>
            <person name="Vonk F.J."/>
            <person name="Casewell N.R."/>
            <person name="Henkel C.V."/>
            <person name="Heimberg A.M."/>
            <person name="Jansen H.J."/>
            <person name="McCleary R.J."/>
            <person name="Kerkkamp H.M."/>
            <person name="Vos R.A."/>
            <person name="Guerreiro I."/>
            <person name="Calvete J.J."/>
            <person name="Wuster W."/>
            <person name="Woods A.E."/>
            <person name="Logan J.M."/>
            <person name="Harrison R.A."/>
            <person name="Castoe T.A."/>
            <person name="de Koning A.P."/>
            <person name="Pollock D.D."/>
            <person name="Yandell M."/>
            <person name="Calderon D."/>
            <person name="Renjifo C."/>
            <person name="Currier R.B."/>
            <person name="Salgado D."/>
            <person name="Pla D."/>
            <person name="Sanz L."/>
            <person name="Hyder A.S."/>
            <person name="Ribeiro J.M."/>
            <person name="Arntzen J.W."/>
            <person name="van den Thillart G.E."/>
            <person name="Boetzer M."/>
            <person name="Pirovano W."/>
            <person name="Dirks R.P."/>
            <person name="Spaink H.P."/>
            <person name="Duboule D."/>
            <person name="McGlinn E."/>
            <person name="Kini R.M."/>
            <person name="Richardson M.K."/>
        </authorList>
    </citation>
    <scope>NUCLEOTIDE SEQUENCE</scope>
    <source>
        <tissue evidence="1">Blood</tissue>
    </source>
</reference>
<dbReference type="EMBL" id="AZIM01000062">
    <property type="protein sequence ID" value="ETE73664.1"/>
    <property type="molecule type" value="Genomic_DNA"/>
</dbReference>
<organism evidence="1 2">
    <name type="scientific">Ophiophagus hannah</name>
    <name type="common">King cobra</name>
    <name type="synonym">Naja hannah</name>
    <dbReference type="NCBI Taxonomy" id="8665"/>
    <lineage>
        <taxon>Eukaryota</taxon>
        <taxon>Metazoa</taxon>
        <taxon>Chordata</taxon>
        <taxon>Craniata</taxon>
        <taxon>Vertebrata</taxon>
        <taxon>Euteleostomi</taxon>
        <taxon>Lepidosauria</taxon>
        <taxon>Squamata</taxon>
        <taxon>Bifurcata</taxon>
        <taxon>Unidentata</taxon>
        <taxon>Episquamata</taxon>
        <taxon>Toxicofera</taxon>
        <taxon>Serpentes</taxon>
        <taxon>Colubroidea</taxon>
        <taxon>Elapidae</taxon>
        <taxon>Elapinae</taxon>
        <taxon>Ophiophagus</taxon>
    </lineage>
</organism>